<evidence type="ECO:0000259" key="1">
    <source>
        <dbReference type="Pfam" id="PF04230"/>
    </source>
</evidence>
<sequence>MKKIGIITITDNNLGNRLQNYALQEVIRNFGYEVETLQRGKKNSSLARHFKYLIKKILKKKDWKFRKFDKKIYWSPFSLAVQGDKDRIVENYDLFVAGSDQVWNPNFAGTNDDVFLTFASKEKRISYAASFGVSELPSNLLEKYENYMKGFKAISVREKQAVKIVEQFENCYAELVLDPTLLLSRDEWDKIIKAPKIKNKYVLKYLLGEDQSACNQMIKELFRDITVIDVKKLLSGGKNAIGPAEFLGFVKNAELICTDSFHASVFSTIFEKPFVIFDRTDKEKDMSSRIDSLCEMLSLQEHRYSSPDFDLSKVMHPDYKNTNISLEQEKNKSFFYLTDAIEN</sequence>
<feature type="domain" description="Polysaccharide pyruvyl transferase" evidence="1">
    <location>
        <begin position="13"/>
        <end position="279"/>
    </location>
</feature>
<organism evidence="2 3">
    <name type="scientific">Anaerocolumna sedimenticola</name>
    <dbReference type="NCBI Taxonomy" id="2696063"/>
    <lineage>
        <taxon>Bacteria</taxon>
        <taxon>Bacillati</taxon>
        <taxon>Bacillota</taxon>
        <taxon>Clostridia</taxon>
        <taxon>Lachnospirales</taxon>
        <taxon>Lachnospiraceae</taxon>
        <taxon>Anaerocolumna</taxon>
    </lineage>
</organism>
<protein>
    <recommendedName>
        <fullName evidence="1">Polysaccharide pyruvyl transferase domain-containing protein</fullName>
    </recommendedName>
</protein>
<dbReference type="EMBL" id="CP048000">
    <property type="protein sequence ID" value="QHQ59956.1"/>
    <property type="molecule type" value="Genomic_DNA"/>
</dbReference>
<accession>A0A6P1TJ64</accession>
<reference evidence="2 3" key="1">
    <citation type="submission" date="2020-01" db="EMBL/GenBank/DDBJ databases">
        <title>Genome analysis of Anaerocolumna sp. CBA3638.</title>
        <authorList>
            <person name="Kim J."/>
            <person name="Roh S.W."/>
        </authorList>
    </citation>
    <scope>NUCLEOTIDE SEQUENCE [LARGE SCALE GENOMIC DNA]</scope>
    <source>
        <strain evidence="2 3">CBA3638</strain>
    </source>
</reference>
<dbReference type="AlphaFoldDB" id="A0A6P1TJ64"/>
<keyword evidence="3" id="KW-1185">Reference proteome</keyword>
<evidence type="ECO:0000313" key="2">
    <source>
        <dbReference type="EMBL" id="QHQ59956.1"/>
    </source>
</evidence>
<dbReference type="Pfam" id="PF04230">
    <property type="entry name" value="PS_pyruv_trans"/>
    <property type="match status" value="1"/>
</dbReference>
<dbReference type="KEGG" id="anr:Ana3638_03470"/>
<evidence type="ECO:0000313" key="3">
    <source>
        <dbReference type="Proteomes" id="UP000464314"/>
    </source>
</evidence>
<gene>
    <name evidence="2" type="ORF">Ana3638_03470</name>
</gene>
<dbReference type="RefSeq" id="WP_161836792.1">
    <property type="nucleotide sequence ID" value="NZ_CP048000.1"/>
</dbReference>
<name>A0A6P1TJ64_9FIRM</name>
<proteinExistence type="predicted"/>
<dbReference type="Proteomes" id="UP000464314">
    <property type="component" value="Chromosome"/>
</dbReference>
<dbReference type="InterPro" id="IPR007345">
    <property type="entry name" value="Polysacch_pyruvyl_Trfase"/>
</dbReference>